<organism evidence="8">
    <name type="scientific">Rhodotorula toruloides</name>
    <name type="common">Yeast</name>
    <name type="synonym">Rhodosporidium toruloides</name>
    <dbReference type="NCBI Taxonomy" id="5286"/>
    <lineage>
        <taxon>Eukaryota</taxon>
        <taxon>Fungi</taxon>
        <taxon>Dikarya</taxon>
        <taxon>Basidiomycota</taxon>
        <taxon>Pucciniomycotina</taxon>
        <taxon>Microbotryomycetes</taxon>
        <taxon>Sporidiobolales</taxon>
        <taxon>Sporidiobolaceae</taxon>
        <taxon>Rhodotorula</taxon>
    </lineage>
</organism>
<feature type="transmembrane region" description="Helical" evidence="7">
    <location>
        <begin position="31"/>
        <end position="50"/>
    </location>
</feature>
<evidence type="ECO:0000256" key="5">
    <source>
        <dbReference type="ARBA" id="ARBA00023136"/>
    </source>
</evidence>
<feature type="compositionally biased region" description="Polar residues" evidence="6">
    <location>
        <begin position="154"/>
        <end position="163"/>
    </location>
</feature>
<keyword evidence="3 7" id="KW-0812">Transmembrane</keyword>
<sequence length="211" mass="23426">MAYGTYLHRQAAAERDSQVDHVTSWMSDRDLYQLCLVVLSVLLPPAAVFLQRGAGGDLLASCLLTFLGFLPGLVHALYITFKYESAIVYNPEHYAHSTLEEASHAPLTMDEILRAASDGDRREKERIRREKGGAEASDLSSDEGVGKSRYGLTRTPSYRSTATGPPAYDAHGPSDSEDDSARYNRYASMSEKSMGKRRARSSSRRRGEDWV</sequence>
<keyword evidence="4 7" id="KW-1133">Transmembrane helix</keyword>
<evidence type="ECO:0000256" key="1">
    <source>
        <dbReference type="ARBA" id="ARBA00004370"/>
    </source>
</evidence>
<dbReference type="GO" id="GO:0016020">
    <property type="term" value="C:membrane"/>
    <property type="evidence" value="ECO:0007669"/>
    <property type="project" value="UniProtKB-SubCell"/>
</dbReference>
<dbReference type="OrthoDB" id="2802411at2759"/>
<feature type="compositionally biased region" description="Basic residues" evidence="6">
    <location>
        <begin position="195"/>
        <end position="204"/>
    </location>
</feature>
<evidence type="ECO:0000256" key="2">
    <source>
        <dbReference type="ARBA" id="ARBA00009530"/>
    </source>
</evidence>
<proteinExistence type="inferred from homology"/>
<accession>A0A061ALL9</accession>
<feature type="compositionally biased region" description="Basic and acidic residues" evidence="6">
    <location>
        <begin position="114"/>
        <end position="133"/>
    </location>
</feature>
<gene>
    <name evidence="8" type="ORF">RHTO0S_01e17458g</name>
</gene>
<dbReference type="Pfam" id="PF01679">
    <property type="entry name" value="Pmp3"/>
    <property type="match status" value="1"/>
</dbReference>
<comment type="similarity">
    <text evidence="2">Belongs to the UPF0057 (PMP3) family.</text>
</comment>
<evidence type="ECO:0000256" key="3">
    <source>
        <dbReference type="ARBA" id="ARBA00022692"/>
    </source>
</evidence>
<evidence type="ECO:0000313" key="8">
    <source>
        <dbReference type="EMBL" id="CDR36247.1"/>
    </source>
</evidence>
<feature type="transmembrane region" description="Helical" evidence="7">
    <location>
        <begin position="62"/>
        <end position="81"/>
    </location>
</feature>
<keyword evidence="5 7" id="KW-0472">Membrane</keyword>
<dbReference type="PROSITE" id="PS01309">
    <property type="entry name" value="UPF0057"/>
    <property type="match status" value="1"/>
</dbReference>
<feature type="region of interest" description="Disordered" evidence="6">
    <location>
        <begin position="114"/>
        <end position="211"/>
    </location>
</feature>
<evidence type="ECO:0000256" key="6">
    <source>
        <dbReference type="SAM" id="MobiDB-lite"/>
    </source>
</evidence>
<protein>
    <submittedName>
        <fullName evidence="8">RHTO0S01e17458g1_1</fullName>
    </submittedName>
</protein>
<evidence type="ECO:0000256" key="7">
    <source>
        <dbReference type="SAM" id="Phobius"/>
    </source>
</evidence>
<dbReference type="EMBL" id="LK052936">
    <property type="protein sequence ID" value="CDR36247.1"/>
    <property type="molecule type" value="Genomic_DNA"/>
</dbReference>
<dbReference type="AlphaFoldDB" id="A0A061ALL9"/>
<evidence type="ECO:0000256" key="4">
    <source>
        <dbReference type="ARBA" id="ARBA00022989"/>
    </source>
</evidence>
<name>A0A061ALL9_RHOTO</name>
<dbReference type="PANTHER" id="PTHR21659">
    <property type="entry name" value="HYDROPHOBIC PROTEIN RCI2 LOW TEMPERATURE AND SALT RESPONSIVE PROTEIN LTI6 -RELATED"/>
    <property type="match status" value="1"/>
</dbReference>
<comment type="subcellular location">
    <subcellularLocation>
        <location evidence="1">Membrane</location>
    </subcellularLocation>
</comment>
<dbReference type="InterPro" id="IPR000612">
    <property type="entry name" value="PMP3"/>
</dbReference>
<dbReference type="PANTHER" id="PTHR21659:SF42">
    <property type="entry name" value="UPF0057 MEMBRANE PROTEIN ZK632.10-RELATED"/>
    <property type="match status" value="1"/>
</dbReference>
<reference evidence="8" key="1">
    <citation type="journal article" date="2014" name="Genome Announc.">
        <title>Draft genome sequence of Rhodosporidium toruloides CECT1137, an oleaginous yeast of biotechnological interest.</title>
        <authorList>
            <person name="Morin N."/>
            <person name="Calcas X."/>
            <person name="Devillers H."/>
            <person name="Durrens P."/>
            <person name="Sherman D.J."/>
            <person name="Nicaud J.-M."/>
            <person name="Neuveglise C."/>
        </authorList>
    </citation>
    <scope>NUCLEOTIDE SEQUENCE</scope>
    <source>
        <strain evidence="8">CECT1137</strain>
    </source>
</reference>